<evidence type="ECO:0000313" key="1">
    <source>
        <dbReference type="EMBL" id="KAH3889997.1"/>
    </source>
</evidence>
<comment type="caution">
    <text evidence="1">The sequence shown here is derived from an EMBL/GenBank/DDBJ whole genome shotgun (WGS) entry which is preliminary data.</text>
</comment>
<proteinExistence type="predicted"/>
<sequence length="113" mass="13208">MKLQTNWESNMKLLQVSYEERLKELRGMREKINSALGKLEMTTLKEMDEVKAILNATLMFDIDTCSRLRTELTRLSGAIQEIGETNEELALIARQKSEEMIQQADKYLYNNYI</sequence>
<keyword evidence="2" id="KW-1185">Reference proteome</keyword>
<protein>
    <submittedName>
        <fullName evidence="1">Uncharacterized protein</fullName>
    </submittedName>
</protein>
<organism evidence="1 2">
    <name type="scientific">Dreissena polymorpha</name>
    <name type="common">Zebra mussel</name>
    <name type="synonym">Mytilus polymorpha</name>
    <dbReference type="NCBI Taxonomy" id="45954"/>
    <lineage>
        <taxon>Eukaryota</taxon>
        <taxon>Metazoa</taxon>
        <taxon>Spiralia</taxon>
        <taxon>Lophotrochozoa</taxon>
        <taxon>Mollusca</taxon>
        <taxon>Bivalvia</taxon>
        <taxon>Autobranchia</taxon>
        <taxon>Heteroconchia</taxon>
        <taxon>Euheterodonta</taxon>
        <taxon>Imparidentia</taxon>
        <taxon>Neoheterodontei</taxon>
        <taxon>Myida</taxon>
        <taxon>Dreissenoidea</taxon>
        <taxon>Dreissenidae</taxon>
        <taxon>Dreissena</taxon>
    </lineage>
</organism>
<evidence type="ECO:0000313" key="2">
    <source>
        <dbReference type="Proteomes" id="UP000828390"/>
    </source>
</evidence>
<dbReference type="Proteomes" id="UP000828390">
    <property type="component" value="Unassembled WGS sequence"/>
</dbReference>
<accession>A0A9D4S4W2</accession>
<dbReference type="EMBL" id="JAIWYP010000001">
    <property type="protein sequence ID" value="KAH3889997.1"/>
    <property type="molecule type" value="Genomic_DNA"/>
</dbReference>
<reference evidence="1" key="1">
    <citation type="journal article" date="2019" name="bioRxiv">
        <title>The Genome of the Zebra Mussel, Dreissena polymorpha: A Resource for Invasive Species Research.</title>
        <authorList>
            <person name="McCartney M.A."/>
            <person name="Auch B."/>
            <person name="Kono T."/>
            <person name="Mallez S."/>
            <person name="Zhang Y."/>
            <person name="Obille A."/>
            <person name="Becker A."/>
            <person name="Abrahante J.E."/>
            <person name="Garbe J."/>
            <person name="Badalamenti J.P."/>
            <person name="Herman A."/>
            <person name="Mangelson H."/>
            <person name="Liachko I."/>
            <person name="Sullivan S."/>
            <person name="Sone E.D."/>
            <person name="Koren S."/>
            <person name="Silverstein K.A.T."/>
            <person name="Beckman K.B."/>
            <person name="Gohl D.M."/>
        </authorList>
    </citation>
    <scope>NUCLEOTIDE SEQUENCE</scope>
    <source>
        <strain evidence="1">Duluth1</strain>
        <tissue evidence="1">Whole animal</tissue>
    </source>
</reference>
<dbReference type="AlphaFoldDB" id="A0A9D4S4W2"/>
<gene>
    <name evidence="1" type="ORF">DPMN_014064</name>
</gene>
<name>A0A9D4S4W2_DREPO</name>
<reference evidence="1" key="2">
    <citation type="submission" date="2020-11" db="EMBL/GenBank/DDBJ databases">
        <authorList>
            <person name="McCartney M.A."/>
            <person name="Auch B."/>
            <person name="Kono T."/>
            <person name="Mallez S."/>
            <person name="Becker A."/>
            <person name="Gohl D.M."/>
            <person name="Silverstein K.A.T."/>
            <person name="Koren S."/>
            <person name="Bechman K.B."/>
            <person name="Herman A."/>
            <person name="Abrahante J.E."/>
            <person name="Garbe J."/>
        </authorList>
    </citation>
    <scope>NUCLEOTIDE SEQUENCE</scope>
    <source>
        <strain evidence="1">Duluth1</strain>
        <tissue evidence="1">Whole animal</tissue>
    </source>
</reference>